<evidence type="ECO:0000313" key="3">
    <source>
        <dbReference type="Ensembl" id="ENSSORP00005047137.1"/>
    </source>
</evidence>
<dbReference type="GO" id="GO:2000344">
    <property type="term" value="P:positive regulation of acrosome reaction"/>
    <property type="evidence" value="ECO:0007669"/>
    <property type="project" value="TreeGrafter"/>
</dbReference>
<proteinExistence type="predicted"/>
<evidence type="ECO:0000259" key="2">
    <source>
        <dbReference type="PROSITE" id="PS51034"/>
    </source>
</evidence>
<dbReference type="Proteomes" id="UP000472271">
    <property type="component" value="Chromosome 22"/>
</dbReference>
<name>A0A673C2G2_9TELE</name>
<protein>
    <recommendedName>
        <fullName evidence="2">ZP domain-containing protein</fullName>
    </recommendedName>
</protein>
<dbReference type="InParanoid" id="A0A673C2G2"/>
<keyword evidence="4" id="KW-1185">Reference proteome</keyword>
<feature type="domain" description="ZP" evidence="2">
    <location>
        <begin position="1"/>
        <end position="131"/>
    </location>
</feature>
<reference evidence="3" key="3">
    <citation type="submission" date="2025-09" db="UniProtKB">
        <authorList>
            <consortium name="Ensembl"/>
        </authorList>
    </citation>
    <scope>IDENTIFICATION</scope>
</reference>
<dbReference type="Ensembl" id="ENSSORT00005048310.1">
    <property type="protein sequence ID" value="ENSSORP00005047137.1"/>
    <property type="gene ID" value="ENSSORG00005021568.1"/>
</dbReference>
<dbReference type="Gene3D" id="2.60.40.4100">
    <property type="entry name" value="Zona pellucida, ZP-C domain"/>
    <property type="match status" value="1"/>
</dbReference>
<evidence type="ECO:0000313" key="4">
    <source>
        <dbReference type="Proteomes" id="UP000472271"/>
    </source>
</evidence>
<evidence type="ECO:0000256" key="1">
    <source>
        <dbReference type="ARBA" id="ARBA00023157"/>
    </source>
</evidence>
<reference evidence="3" key="1">
    <citation type="submission" date="2019-06" db="EMBL/GenBank/DDBJ databases">
        <authorList>
            <consortium name="Wellcome Sanger Institute Data Sharing"/>
        </authorList>
    </citation>
    <scope>NUCLEOTIDE SEQUENCE [LARGE SCALE GENOMIC DNA]</scope>
</reference>
<dbReference type="GO" id="GO:0031012">
    <property type="term" value="C:extracellular matrix"/>
    <property type="evidence" value="ECO:0007669"/>
    <property type="project" value="TreeGrafter"/>
</dbReference>
<dbReference type="InterPro" id="IPR042235">
    <property type="entry name" value="ZP-C_dom"/>
</dbReference>
<dbReference type="PANTHER" id="PTHR11576:SF18">
    <property type="entry name" value="ZONA PELLUCIDA PROTEIN C"/>
    <property type="match status" value="1"/>
</dbReference>
<dbReference type="GO" id="GO:0032190">
    <property type="term" value="F:acrosin binding"/>
    <property type="evidence" value="ECO:0007669"/>
    <property type="project" value="TreeGrafter"/>
</dbReference>
<dbReference type="InterPro" id="IPR001507">
    <property type="entry name" value="ZP_dom"/>
</dbReference>
<accession>A0A673C2G2</accession>
<sequence length="422" mass="46914">MDYWYQLLSIPSWTSTTESNIFKRGQVVHLQVSANTRPDEHLFVLSCFVSASPEPHTKPKHAVIINKGCAAPLDSSHAVAQFVDSDREDVVNLALNTSFITSEFYIHCSVLVSNQSNTSGSKSCNYNFIQWEDLSGNTDVCKCCSSKCKSLSLKHFPHDATAVVSIGPLFIEYEITSSIHVADSLQSSPAETEDKIISGASFTNRFSDSSQFFSPESVVNQGQVIRLTVWLPGETKDTEHQKIDSEPEDDLTAELQQSDVESNHILDLPPLSTDQEISLNAPTNEIKAGNEQGDALPWDVNALTLFDGRPIPPHLEEAAIEEESQRKKRCEKVEALPLPGEVNIDDMEMLAQKQTEVCEERNYVQPVIRSKIQFSRSVDGSQALSYEEEVMQEEEGMGDIRNLGMHGFKKGGLLSTFLDLLR</sequence>
<dbReference type="Pfam" id="PF00100">
    <property type="entry name" value="Zona_pellucida"/>
    <property type="match status" value="1"/>
</dbReference>
<dbReference type="PROSITE" id="PS51034">
    <property type="entry name" value="ZP_2"/>
    <property type="match status" value="1"/>
</dbReference>
<reference evidence="3" key="2">
    <citation type="submission" date="2025-08" db="UniProtKB">
        <authorList>
            <consortium name="Ensembl"/>
        </authorList>
    </citation>
    <scope>IDENTIFICATION</scope>
</reference>
<keyword evidence="1" id="KW-1015">Disulfide bond</keyword>
<organism evidence="3 4">
    <name type="scientific">Sphaeramia orbicularis</name>
    <name type="common">orbiculate cardinalfish</name>
    <dbReference type="NCBI Taxonomy" id="375764"/>
    <lineage>
        <taxon>Eukaryota</taxon>
        <taxon>Metazoa</taxon>
        <taxon>Chordata</taxon>
        <taxon>Craniata</taxon>
        <taxon>Vertebrata</taxon>
        <taxon>Euteleostomi</taxon>
        <taxon>Actinopterygii</taxon>
        <taxon>Neopterygii</taxon>
        <taxon>Teleostei</taxon>
        <taxon>Neoteleostei</taxon>
        <taxon>Acanthomorphata</taxon>
        <taxon>Gobiaria</taxon>
        <taxon>Kurtiformes</taxon>
        <taxon>Apogonoidei</taxon>
        <taxon>Apogonidae</taxon>
        <taxon>Apogoninae</taxon>
        <taxon>Sphaeramia</taxon>
    </lineage>
</organism>
<dbReference type="GO" id="GO:0007339">
    <property type="term" value="P:binding of sperm to zona pellucida"/>
    <property type="evidence" value="ECO:0007669"/>
    <property type="project" value="TreeGrafter"/>
</dbReference>
<dbReference type="GO" id="GO:0035803">
    <property type="term" value="P:egg coat formation"/>
    <property type="evidence" value="ECO:0007669"/>
    <property type="project" value="TreeGrafter"/>
</dbReference>
<dbReference type="FunFam" id="2.60.40.4100:FF:000002">
    <property type="entry name" value="Zona pellucida sperm-binding protein 3"/>
    <property type="match status" value="1"/>
</dbReference>
<dbReference type="PANTHER" id="PTHR11576">
    <property type="entry name" value="ZONA PELLUCIDA SPERM-BINDING PROTEIN 3"/>
    <property type="match status" value="1"/>
</dbReference>
<dbReference type="InterPro" id="IPR055355">
    <property type="entry name" value="ZP-C"/>
</dbReference>
<dbReference type="AlphaFoldDB" id="A0A673C2G2"/>